<evidence type="ECO:0008006" key="4">
    <source>
        <dbReference type="Google" id="ProtNLM"/>
    </source>
</evidence>
<evidence type="ECO:0000313" key="3">
    <source>
        <dbReference type="Proteomes" id="UP000030762"/>
    </source>
</evidence>
<dbReference type="Proteomes" id="UP000030762">
    <property type="component" value="Unassembled WGS sequence"/>
</dbReference>
<keyword evidence="3" id="KW-1185">Reference proteome</keyword>
<sequence length="61" mass="6765">MVRALHTLLLLVVVACLAVASADPIPPQGDSGEPTEDPRARLQKLRDHLLELRNRDSRRAL</sequence>
<feature type="signal peptide" evidence="1">
    <location>
        <begin position="1"/>
        <end position="22"/>
    </location>
</feature>
<dbReference type="RefSeq" id="XP_008606950.1">
    <property type="nucleotide sequence ID" value="XM_008608728.1"/>
</dbReference>
<dbReference type="GeneID" id="19943834"/>
<dbReference type="EMBL" id="JH767138">
    <property type="protein sequence ID" value="EQC39678.1"/>
    <property type="molecule type" value="Genomic_DNA"/>
</dbReference>
<proteinExistence type="predicted"/>
<accession>T0S3Q0</accession>
<gene>
    <name evidence="2" type="ORF">SDRG_03107</name>
</gene>
<dbReference type="PROSITE" id="PS51257">
    <property type="entry name" value="PROKAR_LIPOPROTEIN"/>
    <property type="match status" value="1"/>
</dbReference>
<protein>
    <recommendedName>
        <fullName evidence="4">RxLR effector protein</fullName>
    </recommendedName>
</protein>
<feature type="chain" id="PRO_5004571360" description="RxLR effector protein" evidence="1">
    <location>
        <begin position="23"/>
        <end position="61"/>
    </location>
</feature>
<dbReference type="InParanoid" id="T0S3Q0"/>
<evidence type="ECO:0000313" key="2">
    <source>
        <dbReference type="EMBL" id="EQC39678.1"/>
    </source>
</evidence>
<dbReference type="AlphaFoldDB" id="T0S3Q0"/>
<evidence type="ECO:0000256" key="1">
    <source>
        <dbReference type="SAM" id="SignalP"/>
    </source>
</evidence>
<dbReference type="VEuPathDB" id="FungiDB:SDRG_03107"/>
<name>T0S3Q0_SAPDV</name>
<keyword evidence="1" id="KW-0732">Signal</keyword>
<organism evidence="2 3">
    <name type="scientific">Saprolegnia diclina (strain VS20)</name>
    <dbReference type="NCBI Taxonomy" id="1156394"/>
    <lineage>
        <taxon>Eukaryota</taxon>
        <taxon>Sar</taxon>
        <taxon>Stramenopiles</taxon>
        <taxon>Oomycota</taxon>
        <taxon>Saprolegniomycetes</taxon>
        <taxon>Saprolegniales</taxon>
        <taxon>Saprolegniaceae</taxon>
        <taxon>Saprolegnia</taxon>
    </lineage>
</organism>
<reference evidence="2 3" key="1">
    <citation type="submission" date="2012-04" db="EMBL/GenBank/DDBJ databases">
        <title>The Genome Sequence of Saprolegnia declina VS20.</title>
        <authorList>
            <consortium name="The Broad Institute Genome Sequencing Platform"/>
            <person name="Russ C."/>
            <person name="Nusbaum C."/>
            <person name="Tyler B."/>
            <person name="van West P."/>
            <person name="Dieguez-Uribeondo J."/>
            <person name="de Bruijn I."/>
            <person name="Tripathy S."/>
            <person name="Jiang R."/>
            <person name="Young S.K."/>
            <person name="Zeng Q."/>
            <person name="Gargeya S."/>
            <person name="Fitzgerald M."/>
            <person name="Haas B."/>
            <person name="Abouelleil A."/>
            <person name="Alvarado L."/>
            <person name="Arachchi H.M."/>
            <person name="Berlin A."/>
            <person name="Chapman S.B."/>
            <person name="Goldberg J."/>
            <person name="Griggs A."/>
            <person name="Gujja S."/>
            <person name="Hansen M."/>
            <person name="Howarth C."/>
            <person name="Imamovic A."/>
            <person name="Larimer J."/>
            <person name="McCowen C."/>
            <person name="Montmayeur A."/>
            <person name="Murphy C."/>
            <person name="Neiman D."/>
            <person name="Pearson M."/>
            <person name="Priest M."/>
            <person name="Roberts A."/>
            <person name="Saif S."/>
            <person name="Shea T."/>
            <person name="Sisk P."/>
            <person name="Sykes S."/>
            <person name="Wortman J."/>
            <person name="Nusbaum C."/>
            <person name="Birren B."/>
        </authorList>
    </citation>
    <scope>NUCLEOTIDE SEQUENCE [LARGE SCALE GENOMIC DNA]</scope>
    <source>
        <strain evidence="2 3">VS20</strain>
    </source>
</reference>